<evidence type="ECO:0000259" key="7">
    <source>
        <dbReference type="PROSITE" id="PS51005"/>
    </source>
</evidence>
<evidence type="ECO:0000256" key="2">
    <source>
        <dbReference type="ARBA" id="ARBA00023015"/>
    </source>
</evidence>
<dbReference type="PROSITE" id="PS51005">
    <property type="entry name" value="NAC"/>
    <property type="match status" value="1"/>
</dbReference>
<accession>A0A444Z502</accession>
<keyword evidence="5" id="KW-0539">Nucleus</keyword>
<dbReference type="STRING" id="3818.A0A444Z502"/>
<gene>
    <name evidence="8" type="ORF">Ahy_B05g077216</name>
</gene>
<dbReference type="Gene3D" id="2.170.150.80">
    <property type="entry name" value="NAC domain"/>
    <property type="match status" value="1"/>
</dbReference>
<evidence type="ECO:0000256" key="6">
    <source>
        <dbReference type="SAM" id="MobiDB-lite"/>
    </source>
</evidence>
<dbReference type="Proteomes" id="UP000289738">
    <property type="component" value="Chromosome B05"/>
</dbReference>
<dbReference type="FunFam" id="2.170.150.80:FF:000004">
    <property type="entry name" value="NAC transcription factor"/>
    <property type="match status" value="1"/>
</dbReference>
<sequence>MEGSRRSSNSELPPGFRFHPTDEELIVHYLCNQATSKPCPASVIPEVDIYKFDPWELPDKTSFGENEWYFFSPRDRKYPNGVRPNRATVSGYWKATGTDKAIYSGSKHVGVKKALVFYKGRPPKGIKTDWIMHEYRLVGSRRQPTKQIGSMRLDDWVLCRIYKKRSIAKSMLEPKEEFPTMPQINHHLTSSSNDGNDNNDDEQEMMMKFPRTCSLTHLLEMDYLGPISQILSDGSYNSTFDFQLNSANVGNMIMDPFMKQPQILEIPNKNNHNNPYYDVDSGKNNLVKQNSTINPTIFVNQFFDHSGS</sequence>
<name>A0A444Z502_ARAHY</name>
<dbReference type="Gramene" id="arahy.Tifrunner.gnm2.ann2.Ah15g270300.1">
    <property type="protein sequence ID" value="arahy.Tifrunner.gnm2.ann2.Ah15g270300.1-CDS"/>
    <property type="gene ID" value="arahy.Tifrunner.gnm2.ann2.Ah15g270300"/>
</dbReference>
<feature type="region of interest" description="Disordered" evidence="6">
    <location>
        <begin position="178"/>
        <end position="202"/>
    </location>
</feature>
<keyword evidence="2" id="KW-0805">Transcription regulation</keyword>
<dbReference type="PANTHER" id="PTHR31744">
    <property type="entry name" value="PROTEIN CUP-SHAPED COTYLEDON 2-RELATED"/>
    <property type="match status" value="1"/>
</dbReference>
<evidence type="ECO:0000256" key="1">
    <source>
        <dbReference type="ARBA" id="ARBA00004123"/>
    </source>
</evidence>
<dbReference type="PANTHER" id="PTHR31744:SF233">
    <property type="entry name" value="NAC DOMAIN-CONTAINING PROTEIN 72-LIKE"/>
    <property type="match status" value="1"/>
</dbReference>
<dbReference type="InterPro" id="IPR003441">
    <property type="entry name" value="NAC-dom"/>
</dbReference>
<evidence type="ECO:0000313" key="9">
    <source>
        <dbReference type="Proteomes" id="UP000289738"/>
    </source>
</evidence>
<dbReference type="AlphaFoldDB" id="A0A444Z502"/>
<reference evidence="8 9" key="1">
    <citation type="submission" date="2019-01" db="EMBL/GenBank/DDBJ databases">
        <title>Sequencing of cultivated peanut Arachis hypogaea provides insights into genome evolution and oil improvement.</title>
        <authorList>
            <person name="Chen X."/>
        </authorList>
    </citation>
    <scope>NUCLEOTIDE SEQUENCE [LARGE SCALE GENOMIC DNA]</scope>
    <source>
        <strain evidence="9">cv. Fuhuasheng</strain>
        <tissue evidence="8">Leaves</tissue>
    </source>
</reference>
<keyword evidence="9" id="KW-1185">Reference proteome</keyword>
<dbReference type="InterPro" id="IPR036093">
    <property type="entry name" value="NAC_dom_sf"/>
</dbReference>
<dbReference type="SUPFAM" id="SSF101941">
    <property type="entry name" value="NAC domain"/>
    <property type="match status" value="1"/>
</dbReference>
<evidence type="ECO:0000256" key="3">
    <source>
        <dbReference type="ARBA" id="ARBA00023125"/>
    </source>
</evidence>
<dbReference type="EMBL" id="SDMP01000015">
    <property type="protein sequence ID" value="RYR09114.1"/>
    <property type="molecule type" value="Genomic_DNA"/>
</dbReference>
<keyword evidence="3" id="KW-0238">DNA-binding</keyword>
<evidence type="ECO:0000256" key="4">
    <source>
        <dbReference type="ARBA" id="ARBA00023163"/>
    </source>
</evidence>
<feature type="domain" description="NAC" evidence="7">
    <location>
        <begin position="12"/>
        <end position="164"/>
    </location>
</feature>
<dbReference type="GO" id="GO:0005634">
    <property type="term" value="C:nucleus"/>
    <property type="evidence" value="ECO:0007669"/>
    <property type="project" value="UniProtKB-SubCell"/>
</dbReference>
<dbReference type="GO" id="GO:0006355">
    <property type="term" value="P:regulation of DNA-templated transcription"/>
    <property type="evidence" value="ECO:0007669"/>
    <property type="project" value="InterPro"/>
</dbReference>
<dbReference type="GO" id="GO:0043565">
    <property type="term" value="F:sequence-specific DNA binding"/>
    <property type="evidence" value="ECO:0007669"/>
    <property type="project" value="UniProtKB-ARBA"/>
</dbReference>
<dbReference type="OrthoDB" id="1921961at2759"/>
<protein>
    <recommendedName>
        <fullName evidence="7">NAC domain-containing protein</fullName>
    </recommendedName>
</protein>
<dbReference type="SMR" id="A0A444Z502"/>
<dbReference type="Pfam" id="PF02365">
    <property type="entry name" value="NAM"/>
    <property type="match status" value="1"/>
</dbReference>
<comment type="subcellular location">
    <subcellularLocation>
        <location evidence="1">Nucleus</location>
    </subcellularLocation>
</comment>
<proteinExistence type="predicted"/>
<keyword evidence="4" id="KW-0804">Transcription</keyword>
<evidence type="ECO:0000313" key="8">
    <source>
        <dbReference type="EMBL" id="RYR09114.1"/>
    </source>
</evidence>
<organism evidence="8 9">
    <name type="scientific">Arachis hypogaea</name>
    <name type="common">Peanut</name>
    <dbReference type="NCBI Taxonomy" id="3818"/>
    <lineage>
        <taxon>Eukaryota</taxon>
        <taxon>Viridiplantae</taxon>
        <taxon>Streptophyta</taxon>
        <taxon>Embryophyta</taxon>
        <taxon>Tracheophyta</taxon>
        <taxon>Spermatophyta</taxon>
        <taxon>Magnoliopsida</taxon>
        <taxon>eudicotyledons</taxon>
        <taxon>Gunneridae</taxon>
        <taxon>Pentapetalae</taxon>
        <taxon>rosids</taxon>
        <taxon>fabids</taxon>
        <taxon>Fabales</taxon>
        <taxon>Fabaceae</taxon>
        <taxon>Papilionoideae</taxon>
        <taxon>50 kb inversion clade</taxon>
        <taxon>dalbergioids sensu lato</taxon>
        <taxon>Dalbergieae</taxon>
        <taxon>Pterocarpus clade</taxon>
        <taxon>Arachis</taxon>
    </lineage>
</organism>
<evidence type="ECO:0000256" key="5">
    <source>
        <dbReference type="ARBA" id="ARBA00023242"/>
    </source>
</evidence>
<comment type="caution">
    <text evidence="8">The sequence shown here is derived from an EMBL/GenBank/DDBJ whole genome shotgun (WGS) entry which is preliminary data.</text>
</comment>